<dbReference type="PRINTS" id="PR00173">
    <property type="entry name" value="EDTRNSPORT"/>
</dbReference>
<dbReference type="InterPro" id="IPR001991">
    <property type="entry name" value="Na-dicarboxylate_symporter"/>
</dbReference>
<dbReference type="GO" id="GO:0005886">
    <property type="term" value="C:plasma membrane"/>
    <property type="evidence" value="ECO:0007669"/>
    <property type="project" value="UniProtKB-SubCell"/>
</dbReference>
<feature type="transmembrane region" description="Helical" evidence="9">
    <location>
        <begin position="82"/>
        <end position="104"/>
    </location>
</feature>
<accession>A0A553JH40</accession>
<dbReference type="RefSeq" id="WP_144042535.1">
    <property type="nucleotide sequence ID" value="NZ_BMPL01000050.1"/>
</dbReference>
<dbReference type="Pfam" id="PF00375">
    <property type="entry name" value="SDF"/>
    <property type="match status" value="1"/>
</dbReference>
<evidence type="ECO:0000256" key="2">
    <source>
        <dbReference type="ARBA" id="ARBA00022448"/>
    </source>
</evidence>
<dbReference type="OrthoDB" id="9768885at2"/>
<comment type="caution">
    <text evidence="10">The sequence shown here is derived from an EMBL/GenBank/DDBJ whole genome shotgun (WGS) entry which is preliminary data.</text>
</comment>
<evidence type="ECO:0000256" key="4">
    <source>
        <dbReference type="ARBA" id="ARBA00022692"/>
    </source>
</evidence>
<evidence type="ECO:0000256" key="1">
    <source>
        <dbReference type="ARBA" id="ARBA00004141"/>
    </source>
</evidence>
<evidence type="ECO:0000256" key="7">
    <source>
        <dbReference type="ARBA" id="ARBA00022989"/>
    </source>
</evidence>
<evidence type="ECO:0000256" key="9">
    <source>
        <dbReference type="HAMAP-Rule" id="MF_01582"/>
    </source>
</evidence>
<proteinExistence type="inferred from homology"/>
<name>A0A553JH40_SHEHA</name>
<dbReference type="Gene3D" id="1.10.3860.10">
    <property type="entry name" value="Sodium:dicarboxylate symporter"/>
    <property type="match status" value="1"/>
</dbReference>
<keyword evidence="2 9" id="KW-0813">Transport</keyword>
<dbReference type="NCBIfam" id="NF010151">
    <property type="entry name" value="PRK13628.1"/>
    <property type="match status" value="1"/>
</dbReference>
<dbReference type="GO" id="GO:0032329">
    <property type="term" value="P:serine transport"/>
    <property type="evidence" value="ECO:0007669"/>
    <property type="project" value="InterPro"/>
</dbReference>
<comment type="similarity">
    <text evidence="9">Belongs to the dicarboxylate/amino acid:cation symporter (DAACS) (TC 2.A.23) family.</text>
</comment>
<feature type="transmembrane region" description="Helical" evidence="9">
    <location>
        <begin position="7"/>
        <end position="31"/>
    </location>
</feature>
<keyword evidence="5 9" id="KW-0769">Symport</keyword>
<keyword evidence="3 9" id="KW-1003">Cell membrane</keyword>
<gene>
    <name evidence="9 10" type="primary">sstT</name>
    <name evidence="10" type="ORF">FN961_23245</name>
</gene>
<comment type="catalytic activity">
    <reaction evidence="9">
        <text>L-serine(in) + Na(+)(in) = L-serine(out) + Na(+)(out)</text>
        <dbReference type="Rhea" id="RHEA:29575"/>
        <dbReference type="ChEBI" id="CHEBI:29101"/>
        <dbReference type="ChEBI" id="CHEBI:33384"/>
    </reaction>
</comment>
<keyword evidence="6 9" id="KW-0029">Amino-acid transport</keyword>
<dbReference type="HAMAP" id="MF_01582">
    <property type="entry name" value="Ser_Thr_transp_SstT"/>
    <property type="match status" value="1"/>
</dbReference>
<feature type="transmembrane region" description="Helical" evidence="9">
    <location>
        <begin position="147"/>
        <end position="164"/>
    </location>
</feature>
<evidence type="ECO:0000256" key="6">
    <source>
        <dbReference type="ARBA" id="ARBA00022970"/>
    </source>
</evidence>
<evidence type="ECO:0000313" key="10">
    <source>
        <dbReference type="EMBL" id="TRY11771.1"/>
    </source>
</evidence>
<feature type="transmembrane region" description="Helical" evidence="9">
    <location>
        <begin position="325"/>
        <end position="350"/>
    </location>
</feature>
<evidence type="ECO:0000256" key="8">
    <source>
        <dbReference type="ARBA" id="ARBA00023136"/>
    </source>
</evidence>
<feature type="transmembrane region" description="Helical" evidence="9">
    <location>
        <begin position="51"/>
        <end position="70"/>
    </location>
</feature>
<evidence type="ECO:0000256" key="5">
    <source>
        <dbReference type="ARBA" id="ARBA00022847"/>
    </source>
</evidence>
<reference evidence="11" key="1">
    <citation type="submission" date="2019-07" db="EMBL/GenBank/DDBJ databases">
        <title>Shewanella sp. YLB-08 draft genomic sequence.</title>
        <authorList>
            <person name="Yu L."/>
        </authorList>
    </citation>
    <scope>NUCLEOTIDE SEQUENCE [LARGE SCALE GENOMIC DNA]</scope>
    <source>
        <strain evidence="11">JCM 20706</strain>
    </source>
</reference>
<dbReference type="InterPro" id="IPR036458">
    <property type="entry name" value="Na:dicarbo_symporter_sf"/>
</dbReference>
<dbReference type="PANTHER" id="PTHR42865">
    <property type="entry name" value="PROTON/GLUTAMATE-ASPARTATE SYMPORTER"/>
    <property type="match status" value="1"/>
</dbReference>
<organism evidence="10 11">
    <name type="scientific">Shewanella hanedai</name>
    <name type="common">Alteromonas hanedai</name>
    <dbReference type="NCBI Taxonomy" id="25"/>
    <lineage>
        <taxon>Bacteria</taxon>
        <taxon>Pseudomonadati</taxon>
        <taxon>Pseudomonadota</taxon>
        <taxon>Gammaproteobacteria</taxon>
        <taxon>Alteromonadales</taxon>
        <taxon>Shewanellaceae</taxon>
        <taxon>Shewanella</taxon>
    </lineage>
</organism>
<feature type="transmembrane region" description="Helical" evidence="9">
    <location>
        <begin position="216"/>
        <end position="238"/>
    </location>
</feature>
<feature type="transmembrane region" description="Helical" evidence="9">
    <location>
        <begin position="288"/>
        <end position="313"/>
    </location>
</feature>
<keyword evidence="11" id="KW-1185">Reference proteome</keyword>
<evidence type="ECO:0000313" key="11">
    <source>
        <dbReference type="Proteomes" id="UP000318126"/>
    </source>
</evidence>
<dbReference type="FunFam" id="1.10.3860.10:FF:000003">
    <property type="entry name" value="Serine/threonine transporter sstT"/>
    <property type="match status" value="1"/>
</dbReference>
<comment type="subcellular location">
    <subcellularLocation>
        <location evidence="9">Cell membrane</location>
        <topology evidence="9">Multi-pass membrane protein</topology>
    </subcellularLocation>
    <subcellularLocation>
        <location evidence="1">Membrane</location>
        <topology evidence="1">Multi-pass membrane protein</topology>
    </subcellularLocation>
</comment>
<dbReference type="EMBL" id="VKGK01000044">
    <property type="protein sequence ID" value="TRY11771.1"/>
    <property type="molecule type" value="Genomic_DNA"/>
</dbReference>
<keyword evidence="4 9" id="KW-0812">Transmembrane</keyword>
<dbReference type="SUPFAM" id="SSF118215">
    <property type="entry name" value="Proton glutamate symport protein"/>
    <property type="match status" value="1"/>
</dbReference>
<protein>
    <recommendedName>
        <fullName evidence="9">Serine/threonine transporter SstT</fullName>
    </recommendedName>
    <alternativeName>
        <fullName evidence="9">Na(+)/serine-threonine symporter</fullName>
    </alternativeName>
</protein>
<keyword evidence="8 9" id="KW-0472">Membrane</keyword>
<dbReference type="AlphaFoldDB" id="A0A553JH40"/>
<keyword evidence="7 9" id="KW-1133">Transmembrane helix</keyword>
<dbReference type="GO" id="GO:0015826">
    <property type="term" value="P:threonine transport"/>
    <property type="evidence" value="ECO:0007669"/>
    <property type="project" value="InterPro"/>
</dbReference>
<comment type="catalytic activity">
    <reaction evidence="9">
        <text>L-threonine(in) + Na(+)(in) = L-threonine(out) + Na(+)(out)</text>
        <dbReference type="Rhea" id="RHEA:69999"/>
        <dbReference type="ChEBI" id="CHEBI:29101"/>
        <dbReference type="ChEBI" id="CHEBI:57926"/>
    </reaction>
</comment>
<dbReference type="InterPro" id="IPR023025">
    <property type="entry name" value="Ser_Thr_transp_SstT"/>
</dbReference>
<dbReference type="PANTHER" id="PTHR42865:SF8">
    <property type="entry name" value="SERINE_THREONINE TRANSPORTER SSTT"/>
    <property type="match status" value="1"/>
</dbReference>
<sequence>MKQNQSLLARLANGSLVLQILFGIIAGVIVATFSEGTAKNVAFLGELFVGALKAIAPILVFILVAASIANQKKNAKTNMRPIVILYLFGTFSAAVTAVLMSFAFPTTLALSLDAAQASPPEGIGEVIHTLLFQLVDNPVNAVMTGNYIGILAWGVGLGLALHHATDSTKQVFADVSHGISQMVRFIIRLAPIGIFGLVAATFATTGFAAIAGYMHLLLVLLGAMAIMALIINPAIVFFKIRRNPYPLVFTCIRESGVTAFFTRSSAANIPVNMALCEKLKLHEDTYSVSIPLGATINMGGAAITITILTLAAANTMGIEVDILTAILLSVVAGVSACGASGVAGGSLLLIPLACSLFGISNDVAMQVVAVGFIIGVIQDSAETGLNSSTDVIFTAAACEAAERKENAGT</sequence>
<feature type="transmembrane region" description="Helical" evidence="9">
    <location>
        <begin position="185"/>
        <end position="210"/>
    </location>
</feature>
<dbReference type="Proteomes" id="UP000318126">
    <property type="component" value="Unassembled WGS sequence"/>
</dbReference>
<evidence type="ECO:0000256" key="3">
    <source>
        <dbReference type="ARBA" id="ARBA00022475"/>
    </source>
</evidence>
<dbReference type="GO" id="GO:0005295">
    <property type="term" value="F:neutral L-amino acid:sodium symporter activity"/>
    <property type="evidence" value="ECO:0007669"/>
    <property type="project" value="TreeGrafter"/>
</dbReference>
<comment type="function">
    <text evidence="9">Involved in the import of serine and threonine into the cell, with the concomitant import of sodium (symport system).</text>
</comment>